<protein>
    <submittedName>
        <fullName evidence="6">LacI family DNA-binding transcriptional regulator</fullName>
    </submittedName>
</protein>
<dbReference type="Proteomes" id="UP000606720">
    <property type="component" value="Unassembled WGS sequence"/>
</dbReference>
<dbReference type="InterPro" id="IPR001387">
    <property type="entry name" value="Cro/C1-type_HTH"/>
</dbReference>
<sequence>MVQENTVKNITIADVAEALGVSKTTVSRAISGKGRIGAETREKVLDYIEEHNYTPNVIAKSLAQSKTYNIGVMIPSEYDIIDLPFFQSCLFGIQEIAATMDYDILLTISKPEDTSQLERIVTNRKVDGVILMRTFVDDKQAKMLAKRGIPFATVGGTNVKEAIQVDQDHQSACKELTSILLMKKMKRIALVGGDEKHVVTQKRLKGYLDAFKEAHIPVTEDLIYLGMNNPVLLDQKIEEILKKGADCIISMDDALCGSVLKKLRAEHVKVPQDIKVASFYNSSVLENNVPSITSLSFDEKELGMVACRELMNAIEDKEINRATTLGYQVILRESTLQA</sequence>
<evidence type="ECO:0000256" key="3">
    <source>
        <dbReference type="ARBA" id="ARBA00023163"/>
    </source>
</evidence>
<name>A0A923RUE7_9FIRM</name>
<evidence type="ECO:0000256" key="1">
    <source>
        <dbReference type="ARBA" id="ARBA00023015"/>
    </source>
</evidence>
<dbReference type="GO" id="GO:0000976">
    <property type="term" value="F:transcription cis-regulatory region binding"/>
    <property type="evidence" value="ECO:0007669"/>
    <property type="project" value="TreeGrafter"/>
</dbReference>
<dbReference type="InterPro" id="IPR028082">
    <property type="entry name" value="Peripla_BP_I"/>
</dbReference>
<keyword evidence="2 6" id="KW-0238">DNA-binding</keyword>
<dbReference type="InterPro" id="IPR000843">
    <property type="entry name" value="HTH_LacI"/>
</dbReference>
<evidence type="ECO:0000313" key="6">
    <source>
        <dbReference type="EMBL" id="MBC5714865.1"/>
    </source>
</evidence>
<dbReference type="PANTHER" id="PTHR30146:SF109">
    <property type="entry name" value="HTH-TYPE TRANSCRIPTIONAL REGULATOR GALS"/>
    <property type="match status" value="1"/>
</dbReference>
<evidence type="ECO:0000259" key="4">
    <source>
        <dbReference type="PROSITE" id="PS50932"/>
    </source>
</evidence>
<keyword evidence="3" id="KW-0804">Transcription</keyword>
<keyword evidence="1" id="KW-0805">Transcription regulation</keyword>
<dbReference type="AlphaFoldDB" id="A0A923RUE7"/>
<reference evidence="6" key="1">
    <citation type="submission" date="2020-08" db="EMBL/GenBank/DDBJ databases">
        <title>Genome public.</title>
        <authorList>
            <person name="Liu C."/>
            <person name="Sun Q."/>
        </authorList>
    </citation>
    <scope>NUCLEOTIDE SEQUENCE</scope>
    <source>
        <strain evidence="6">BX1005</strain>
    </source>
</reference>
<dbReference type="PANTHER" id="PTHR30146">
    <property type="entry name" value="LACI-RELATED TRANSCRIPTIONAL REPRESSOR"/>
    <property type="match status" value="1"/>
</dbReference>
<evidence type="ECO:0000313" key="7">
    <source>
        <dbReference type="Proteomes" id="UP000606720"/>
    </source>
</evidence>
<comment type="caution">
    <text evidence="6">The sequence shown here is derived from an EMBL/GenBank/DDBJ whole genome shotgun (WGS) entry which is preliminary data.</text>
</comment>
<dbReference type="SUPFAM" id="SSF53822">
    <property type="entry name" value="Periplasmic binding protein-like I"/>
    <property type="match status" value="1"/>
</dbReference>
<dbReference type="EMBL" id="JACOPH010000011">
    <property type="protein sequence ID" value="MBC5714865.1"/>
    <property type="molecule type" value="Genomic_DNA"/>
</dbReference>
<dbReference type="PROSITE" id="PS50943">
    <property type="entry name" value="HTH_CROC1"/>
    <property type="match status" value="1"/>
</dbReference>
<organism evidence="6 7">
    <name type="scientific">Roseburia zhanii</name>
    <dbReference type="NCBI Taxonomy" id="2763064"/>
    <lineage>
        <taxon>Bacteria</taxon>
        <taxon>Bacillati</taxon>
        <taxon>Bacillota</taxon>
        <taxon>Clostridia</taxon>
        <taxon>Lachnospirales</taxon>
        <taxon>Lachnospiraceae</taxon>
        <taxon>Roseburia</taxon>
    </lineage>
</organism>
<dbReference type="Pfam" id="PF13377">
    <property type="entry name" value="Peripla_BP_3"/>
    <property type="match status" value="1"/>
</dbReference>
<dbReference type="Gene3D" id="1.10.260.40">
    <property type="entry name" value="lambda repressor-like DNA-binding domains"/>
    <property type="match status" value="1"/>
</dbReference>
<dbReference type="InterPro" id="IPR046335">
    <property type="entry name" value="LacI/GalR-like_sensor"/>
</dbReference>
<dbReference type="CDD" id="cd01392">
    <property type="entry name" value="HTH_LacI"/>
    <property type="match status" value="1"/>
</dbReference>
<keyword evidence="7" id="KW-1185">Reference proteome</keyword>
<feature type="domain" description="HTH cro/C1-type" evidence="5">
    <location>
        <begin position="8"/>
        <end position="40"/>
    </location>
</feature>
<dbReference type="Gene3D" id="3.40.50.2300">
    <property type="match status" value="2"/>
</dbReference>
<gene>
    <name evidence="6" type="ORF">H8S17_11755</name>
</gene>
<evidence type="ECO:0000259" key="5">
    <source>
        <dbReference type="PROSITE" id="PS50943"/>
    </source>
</evidence>
<dbReference type="PROSITE" id="PS50932">
    <property type="entry name" value="HTH_LACI_2"/>
    <property type="match status" value="1"/>
</dbReference>
<evidence type="ECO:0000256" key="2">
    <source>
        <dbReference type="ARBA" id="ARBA00023125"/>
    </source>
</evidence>
<dbReference type="SUPFAM" id="SSF47413">
    <property type="entry name" value="lambda repressor-like DNA-binding domains"/>
    <property type="match status" value="1"/>
</dbReference>
<accession>A0A923RUE7</accession>
<dbReference type="GO" id="GO:0003700">
    <property type="term" value="F:DNA-binding transcription factor activity"/>
    <property type="evidence" value="ECO:0007669"/>
    <property type="project" value="TreeGrafter"/>
</dbReference>
<dbReference type="InterPro" id="IPR010982">
    <property type="entry name" value="Lambda_DNA-bd_dom_sf"/>
</dbReference>
<dbReference type="SMART" id="SM00354">
    <property type="entry name" value="HTH_LACI"/>
    <property type="match status" value="1"/>
</dbReference>
<dbReference type="Pfam" id="PF00356">
    <property type="entry name" value="LacI"/>
    <property type="match status" value="1"/>
</dbReference>
<proteinExistence type="predicted"/>
<feature type="domain" description="HTH lacI-type" evidence="4">
    <location>
        <begin position="10"/>
        <end position="64"/>
    </location>
</feature>